<dbReference type="EMBL" id="DF973921">
    <property type="protein sequence ID" value="GAU42489.1"/>
    <property type="molecule type" value="Genomic_DNA"/>
</dbReference>
<evidence type="ECO:0000313" key="1">
    <source>
        <dbReference type="EMBL" id="GAU42489.1"/>
    </source>
</evidence>
<gene>
    <name evidence="1" type="ORF">TSUD_101010</name>
</gene>
<sequence>MASNPNCGQCLRINQYTIPSDNLPTRRMFEDDNRKILIRQHAVSVIAKVKELVKKMIQLCHRMIILIDKIEVAADEIEAEEQSLAKDKGKGMAVIKKPPPQPQMEGAISATQPTEHMNFKLNFAQNLHFRLSQTLIHAVVFSI</sequence>
<dbReference type="Proteomes" id="UP000242715">
    <property type="component" value="Unassembled WGS sequence"/>
</dbReference>
<organism evidence="1 2">
    <name type="scientific">Trifolium subterraneum</name>
    <name type="common">Subterranean clover</name>
    <dbReference type="NCBI Taxonomy" id="3900"/>
    <lineage>
        <taxon>Eukaryota</taxon>
        <taxon>Viridiplantae</taxon>
        <taxon>Streptophyta</taxon>
        <taxon>Embryophyta</taxon>
        <taxon>Tracheophyta</taxon>
        <taxon>Spermatophyta</taxon>
        <taxon>Magnoliopsida</taxon>
        <taxon>eudicotyledons</taxon>
        <taxon>Gunneridae</taxon>
        <taxon>Pentapetalae</taxon>
        <taxon>rosids</taxon>
        <taxon>fabids</taxon>
        <taxon>Fabales</taxon>
        <taxon>Fabaceae</taxon>
        <taxon>Papilionoideae</taxon>
        <taxon>50 kb inversion clade</taxon>
        <taxon>NPAAA clade</taxon>
        <taxon>Hologalegina</taxon>
        <taxon>IRL clade</taxon>
        <taxon>Trifolieae</taxon>
        <taxon>Trifolium</taxon>
    </lineage>
</organism>
<protein>
    <submittedName>
        <fullName evidence="1">Uncharacterized protein</fullName>
    </submittedName>
</protein>
<dbReference type="AlphaFoldDB" id="A0A2Z6PCY7"/>
<accession>A0A2Z6PCY7</accession>
<evidence type="ECO:0000313" key="2">
    <source>
        <dbReference type="Proteomes" id="UP000242715"/>
    </source>
</evidence>
<name>A0A2Z6PCY7_TRISU</name>
<proteinExistence type="predicted"/>
<keyword evidence="2" id="KW-1185">Reference proteome</keyword>
<reference evidence="2" key="1">
    <citation type="journal article" date="2017" name="Front. Plant Sci.">
        <title>Climate Clever Clovers: New Paradigm to Reduce the Environmental Footprint of Ruminants by Breeding Low Methanogenic Forages Utilizing Haplotype Variation.</title>
        <authorList>
            <person name="Kaur P."/>
            <person name="Appels R."/>
            <person name="Bayer P.E."/>
            <person name="Keeble-Gagnere G."/>
            <person name="Wang J."/>
            <person name="Hirakawa H."/>
            <person name="Shirasawa K."/>
            <person name="Vercoe P."/>
            <person name="Stefanova K."/>
            <person name="Durmic Z."/>
            <person name="Nichols P."/>
            <person name="Revell C."/>
            <person name="Isobe S.N."/>
            <person name="Edwards D."/>
            <person name="Erskine W."/>
        </authorList>
    </citation>
    <scope>NUCLEOTIDE SEQUENCE [LARGE SCALE GENOMIC DNA]</scope>
    <source>
        <strain evidence="2">cv. Daliak</strain>
    </source>
</reference>